<gene>
    <name evidence="2" type="ORF">EP13_00415</name>
</gene>
<keyword evidence="1" id="KW-0472">Membrane</keyword>
<keyword evidence="1" id="KW-0812">Transmembrane</keyword>
<dbReference type="AlphaFoldDB" id="A0A075NXA8"/>
<feature type="transmembrane region" description="Helical" evidence="1">
    <location>
        <begin position="90"/>
        <end position="110"/>
    </location>
</feature>
<protein>
    <submittedName>
        <fullName evidence="2">Uncharacterized protein</fullName>
    </submittedName>
</protein>
<evidence type="ECO:0000256" key="1">
    <source>
        <dbReference type="SAM" id="Phobius"/>
    </source>
</evidence>
<feature type="transmembrane region" description="Helical" evidence="1">
    <location>
        <begin position="29"/>
        <end position="51"/>
    </location>
</feature>
<dbReference type="GeneID" id="78253410"/>
<evidence type="ECO:0000313" key="3">
    <source>
        <dbReference type="Proteomes" id="UP000056090"/>
    </source>
</evidence>
<proteinExistence type="predicted"/>
<name>A0A075NXA8_9ALTE</name>
<dbReference type="Proteomes" id="UP000056090">
    <property type="component" value="Chromosome"/>
</dbReference>
<keyword evidence="1" id="KW-1133">Transmembrane helix</keyword>
<dbReference type="RefSeq" id="WP_044055462.1">
    <property type="nucleotide sequence ID" value="NZ_CBCSKJ010000005.1"/>
</dbReference>
<evidence type="ECO:0000313" key="2">
    <source>
        <dbReference type="EMBL" id="AIF97275.1"/>
    </source>
</evidence>
<feature type="transmembrane region" description="Helical" evidence="1">
    <location>
        <begin position="116"/>
        <end position="134"/>
    </location>
</feature>
<reference evidence="2 3" key="1">
    <citation type="submission" date="2014-06" db="EMBL/GenBank/DDBJ databases">
        <title>Genomes of Alteromonas australica, a world apart.</title>
        <authorList>
            <person name="Gonzaga A."/>
            <person name="Lopez-Perez M."/>
            <person name="Rodriguez-Valera F."/>
        </authorList>
    </citation>
    <scope>NUCLEOTIDE SEQUENCE [LARGE SCALE GENOMIC DNA]</scope>
    <source>
        <strain evidence="2 3">H 17</strain>
    </source>
</reference>
<dbReference type="KEGG" id="aal:EP13_00415"/>
<organism evidence="2 3">
    <name type="scientific">Alteromonas australica</name>
    <dbReference type="NCBI Taxonomy" id="589873"/>
    <lineage>
        <taxon>Bacteria</taxon>
        <taxon>Pseudomonadati</taxon>
        <taxon>Pseudomonadota</taxon>
        <taxon>Gammaproteobacteria</taxon>
        <taxon>Alteromonadales</taxon>
        <taxon>Alteromonadaceae</taxon>
        <taxon>Alteromonas/Salinimonas group</taxon>
        <taxon>Alteromonas</taxon>
    </lineage>
</organism>
<keyword evidence="3" id="KW-1185">Reference proteome</keyword>
<dbReference type="EMBL" id="CP008849">
    <property type="protein sequence ID" value="AIF97275.1"/>
    <property type="molecule type" value="Genomic_DNA"/>
</dbReference>
<sequence length="167" mass="18000">MPKIRKNSWVGIFPEVTSRLGNALKSLRFIAYFTVGILFVGGIGVWLPPLIDADGNISWIESQSVFTFSVAILGTLFVEGFLSKSNQQNFAALGLIIGIIAFITSLLGYVFCPSGLSIAVNIGALISLLLFLMANVNDPRFDDDDEEIVASSTGYKAANADMIKDNS</sequence>
<accession>A0A075NXA8</accession>
<feature type="transmembrane region" description="Helical" evidence="1">
    <location>
        <begin position="57"/>
        <end position="78"/>
    </location>
</feature>